<keyword evidence="5" id="KW-0812">Transmembrane</keyword>
<dbReference type="Pfam" id="PF00216">
    <property type="entry name" value="Bac_DNA_binding"/>
    <property type="match status" value="1"/>
</dbReference>
<evidence type="ECO:0000256" key="5">
    <source>
        <dbReference type="SAM" id="Phobius"/>
    </source>
</evidence>
<organism evidence="7 8">
    <name type="scientific">Prevotella communis</name>
    <dbReference type="NCBI Taxonomy" id="2913614"/>
    <lineage>
        <taxon>Bacteria</taxon>
        <taxon>Pseudomonadati</taxon>
        <taxon>Bacteroidota</taxon>
        <taxon>Bacteroidia</taxon>
        <taxon>Bacteroidales</taxon>
        <taxon>Prevotellaceae</taxon>
        <taxon>Prevotella</taxon>
    </lineage>
</organism>
<dbReference type="Proteomes" id="UP000199134">
    <property type="component" value="Unassembled WGS sequence"/>
</dbReference>
<feature type="region of interest" description="Disordered" evidence="4">
    <location>
        <begin position="267"/>
        <end position="292"/>
    </location>
</feature>
<feature type="compositionally biased region" description="Acidic residues" evidence="4">
    <location>
        <begin position="171"/>
        <end position="183"/>
    </location>
</feature>
<dbReference type="InterPro" id="IPR000119">
    <property type="entry name" value="Hist_DNA-bd"/>
</dbReference>
<dbReference type="InterPro" id="IPR036779">
    <property type="entry name" value="LysM_dom_sf"/>
</dbReference>
<evidence type="ECO:0000313" key="7">
    <source>
        <dbReference type="EMBL" id="SDO46135.1"/>
    </source>
</evidence>
<dbReference type="AlphaFoldDB" id="A0A1H0JQN6"/>
<evidence type="ECO:0000256" key="4">
    <source>
        <dbReference type="SAM" id="MobiDB-lite"/>
    </source>
</evidence>
<dbReference type="SMART" id="SM00411">
    <property type="entry name" value="BHL"/>
    <property type="match status" value="1"/>
</dbReference>
<feature type="region of interest" description="Disordered" evidence="4">
    <location>
        <begin position="112"/>
        <end position="196"/>
    </location>
</feature>
<proteinExistence type="inferred from homology"/>
<protein>
    <submittedName>
        <fullName evidence="7">Nucleoid DNA-binding protein</fullName>
    </submittedName>
</protein>
<evidence type="ECO:0000256" key="2">
    <source>
        <dbReference type="ARBA" id="ARBA00023125"/>
    </source>
</evidence>
<feature type="compositionally biased region" description="Acidic residues" evidence="4">
    <location>
        <begin position="112"/>
        <end position="121"/>
    </location>
</feature>
<keyword evidence="5" id="KW-1133">Transmembrane helix</keyword>
<feature type="transmembrane region" description="Helical" evidence="5">
    <location>
        <begin position="206"/>
        <end position="227"/>
    </location>
</feature>
<dbReference type="InterPro" id="IPR018392">
    <property type="entry name" value="LysM"/>
</dbReference>
<dbReference type="GO" id="GO:0003677">
    <property type="term" value="F:DNA binding"/>
    <property type="evidence" value="ECO:0007669"/>
    <property type="project" value="UniProtKB-KW"/>
</dbReference>
<feature type="domain" description="LysM" evidence="6">
    <location>
        <begin position="318"/>
        <end position="361"/>
    </location>
</feature>
<dbReference type="Pfam" id="PF01476">
    <property type="entry name" value="LysM"/>
    <property type="match status" value="1"/>
</dbReference>
<dbReference type="GO" id="GO:0030527">
    <property type="term" value="F:structural constituent of chromatin"/>
    <property type="evidence" value="ECO:0007669"/>
    <property type="project" value="InterPro"/>
</dbReference>
<dbReference type="GO" id="GO:0005829">
    <property type="term" value="C:cytosol"/>
    <property type="evidence" value="ECO:0007669"/>
    <property type="project" value="TreeGrafter"/>
</dbReference>
<comment type="caution">
    <text evidence="7">The sequence shown here is derived from an EMBL/GenBank/DDBJ whole genome shotgun (WGS) entry which is preliminary data.</text>
</comment>
<keyword evidence="5" id="KW-0472">Membrane</keyword>
<dbReference type="InterPro" id="IPR010992">
    <property type="entry name" value="IHF-like_DNA-bd_dom_sf"/>
</dbReference>
<evidence type="ECO:0000259" key="6">
    <source>
        <dbReference type="Pfam" id="PF01476"/>
    </source>
</evidence>
<evidence type="ECO:0000313" key="8">
    <source>
        <dbReference type="Proteomes" id="UP000199134"/>
    </source>
</evidence>
<dbReference type="EMBL" id="FNIW01000021">
    <property type="protein sequence ID" value="SDO46135.1"/>
    <property type="molecule type" value="Genomic_DNA"/>
</dbReference>
<dbReference type="SUPFAM" id="SSF47729">
    <property type="entry name" value="IHF-like DNA-binding proteins"/>
    <property type="match status" value="1"/>
</dbReference>
<evidence type="ECO:0000256" key="3">
    <source>
        <dbReference type="RuleBase" id="RU003939"/>
    </source>
</evidence>
<comment type="similarity">
    <text evidence="1 3">Belongs to the bacterial histone-like protein family.</text>
</comment>
<sequence>MAELADMLAQKVGISKREAQQFLTDFVETIQDGVNNDKLVKIKGLGTFKVIDVDARESVNVNTGERVTIDSHQKLTFTPDAAMKELVNKPFSQFETVVLNDGVEFDDEPEVEEPAIAEETPEPVVEPTPEPEPEPTIVPEPEPEPVVVPEPEPEPTIVPEPEPEPVVVPEPEPEPEPMPEPEPEAAPAPVEEDVAEEAEEKSASYWWLWLLIAITACVISFAGGYLYGRHMDMQELIAEDASADTAAVQEAPVVEVKDTAKVDTMQVKPETEEQAEVKEPEPEVKQPEPEPEWKKYEAMDVRVRTGAYGIVGTDRMEKVRPGDTMKRIARRTLGEGMECYIEVYNNITTSALKEGQEVKIPKLKLKKFLRQNKTNKKN</sequence>
<name>A0A1H0JQN6_9BACT</name>
<dbReference type="PANTHER" id="PTHR33175:SF2">
    <property type="entry name" value="INTEGRATION HOST FACTOR SUBUNIT ALPHA"/>
    <property type="match status" value="1"/>
</dbReference>
<evidence type="ECO:0000256" key="1">
    <source>
        <dbReference type="ARBA" id="ARBA00010529"/>
    </source>
</evidence>
<accession>A0A1H0JQN6</accession>
<gene>
    <name evidence="7" type="ORF">SAMN04487900_12115</name>
</gene>
<dbReference type="Gene3D" id="3.10.350.10">
    <property type="entry name" value="LysM domain"/>
    <property type="match status" value="1"/>
</dbReference>
<feature type="compositionally biased region" description="Basic and acidic residues" evidence="4">
    <location>
        <begin position="269"/>
        <end position="292"/>
    </location>
</feature>
<dbReference type="Gene3D" id="4.10.520.10">
    <property type="entry name" value="IHF-like DNA-binding proteins"/>
    <property type="match status" value="1"/>
</dbReference>
<feature type="compositionally biased region" description="Pro residues" evidence="4">
    <location>
        <begin position="124"/>
        <end position="170"/>
    </location>
</feature>
<reference evidence="8" key="1">
    <citation type="submission" date="2016-10" db="EMBL/GenBank/DDBJ databases">
        <authorList>
            <person name="de Groot N.N."/>
        </authorList>
    </citation>
    <scope>NUCLEOTIDE SEQUENCE [LARGE SCALE GENOMIC DNA]</scope>
    <source>
        <strain evidence="8">BP1-145</strain>
    </source>
</reference>
<dbReference type="PANTHER" id="PTHR33175">
    <property type="entry name" value="DNA-BINDING PROTEIN HU"/>
    <property type="match status" value="1"/>
</dbReference>
<keyword evidence="2 7" id="KW-0238">DNA-binding</keyword>